<proteinExistence type="predicted"/>
<feature type="region of interest" description="Disordered" evidence="1">
    <location>
        <begin position="57"/>
        <end position="89"/>
    </location>
</feature>
<evidence type="ECO:0000256" key="1">
    <source>
        <dbReference type="SAM" id="MobiDB-lite"/>
    </source>
</evidence>
<dbReference type="EMBL" id="JAANIU010010178">
    <property type="protein sequence ID" value="KAG1532090.1"/>
    <property type="molecule type" value="Genomic_DNA"/>
</dbReference>
<dbReference type="AlphaFoldDB" id="A0A9P6XTY8"/>
<evidence type="ECO:0000313" key="3">
    <source>
        <dbReference type="Proteomes" id="UP000740926"/>
    </source>
</evidence>
<comment type="caution">
    <text evidence="2">The sequence shown here is derived from an EMBL/GenBank/DDBJ whole genome shotgun (WGS) entry which is preliminary data.</text>
</comment>
<accession>A0A9P6XTY8</accession>
<organism evidence="2 3">
    <name type="scientific">Rhizopus delemar</name>
    <dbReference type="NCBI Taxonomy" id="936053"/>
    <lineage>
        <taxon>Eukaryota</taxon>
        <taxon>Fungi</taxon>
        <taxon>Fungi incertae sedis</taxon>
        <taxon>Mucoromycota</taxon>
        <taxon>Mucoromycotina</taxon>
        <taxon>Mucoromycetes</taxon>
        <taxon>Mucorales</taxon>
        <taxon>Mucorineae</taxon>
        <taxon>Rhizopodaceae</taxon>
        <taxon>Rhizopus</taxon>
    </lineage>
</organism>
<keyword evidence="3" id="KW-1185">Reference proteome</keyword>
<gene>
    <name evidence="2" type="ORF">G6F50_016355</name>
</gene>
<protein>
    <submittedName>
        <fullName evidence="2">Uncharacterized protein</fullName>
    </submittedName>
</protein>
<dbReference type="Proteomes" id="UP000740926">
    <property type="component" value="Unassembled WGS sequence"/>
</dbReference>
<reference evidence="2 3" key="1">
    <citation type="journal article" date="2020" name="Microb. Genom.">
        <title>Genetic diversity of clinical and environmental Mucorales isolates obtained from an investigation of mucormycosis cases among solid organ transplant recipients.</title>
        <authorList>
            <person name="Nguyen M.H."/>
            <person name="Kaul D."/>
            <person name="Muto C."/>
            <person name="Cheng S.J."/>
            <person name="Richter R.A."/>
            <person name="Bruno V.M."/>
            <person name="Liu G."/>
            <person name="Beyhan S."/>
            <person name="Sundermann A.J."/>
            <person name="Mounaud S."/>
            <person name="Pasculle A.W."/>
            <person name="Nierman W.C."/>
            <person name="Driscoll E."/>
            <person name="Cumbie R."/>
            <person name="Clancy C.J."/>
            <person name="Dupont C.L."/>
        </authorList>
    </citation>
    <scope>NUCLEOTIDE SEQUENCE [LARGE SCALE GENOMIC DNA]</scope>
    <source>
        <strain evidence="2 3">GL24</strain>
    </source>
</reference>
<name>A0A9P6XTY8_9FUNG</name>
<evidence type="ECO:0000313" key="2">
    <source>
        <dbReference type="EMBL" id="KAG1532090.1"/>
    </source>
</evidence>
<sequence length="89" mass="9670">MLTKVVAKSLIRGAEPAVLAGRHVRIPVRACQGDGNSSPMRGCRGLVESTVSRLLSDQALEKSRAPRANRLTVDSTDNRLHPGIVRRSR</sequence>